<evidence type="ECO:0000313" key="1">
    <source>
        <dbReference type="EMBL" id="WQF90177.1"/>
    </source>
</evidence>
<sequence length="290" mass="32118">MRMCEAISSPQRRQGRTRDHKAMHHFAAVGEAHALETGLISATMKAPQILHIPEYRLKDGDQCPSQGRYNPLRSQAVDDMVENISGEIQSRVPKQLIVFKPILKQGFEGQLNFHYPGNGQLKFGRSVFNERGDFIASMDYAEYANLPSPPSGDYASVKGINTTEKTQYFSNVRLNYSGNARCKYMLFRTVQFMLRGINTDQDAVQFSVVTSEGVTKLKNPQLQPLKLSLQSATCTVLPNPEDGSLIAVPLGTSWVSVTVTAKGVSGSKGSKNRYSGTIARLRARVPFKLE</sequence>
<dbReference type="AlphaFoldDB" id="A0AAX4J470"/>
<keyword evidence="2" id="KW-1185">Reference proteome</keyword>
<reference evidence="2" key="1">
    <citation type="journal article" date="2023" name="bioRxiv">
        <title>Complete genome of the Medicago anthracnose fungus, Colletotrichum destructivum, reveals a mini-chromosome-like region within a core chromosome.</title>
        <authorList>
            <person name="Lapalu N."/>
            <person name="Simon A."/>
            <person name="Lu A."/>
            <person name="Plaumann P.-L."/>
            <person name="Amselem J."/>
            <person name="Pigne S."/>
            <person name="Auger A."/>
            <person name="Koch C."/>
            <person name="Dallery J.-F."/>
            <person name="O'Connell R.J."/>
        </authorList>
    </citation>
    <scope>NUCLEOTIDE SEQUENCE [LARGE SCALE GENOMIC DNA]</scope>
    <source>
        <strain evidence="2">CBS 520.97</strain>
    </source>
</reference>
<gene>
    <name evidence="1" type="ORF">CDEST_15191</name>
</gene>
<name>A0AAX4J470_9PEZI</name>
<evidence type="ECO:0000313" key="2">
    <source>
        <dbReference type="Proteomes" id="UP001322277"/>
    </source>
</evidence>
<dbReference type="Proteomes" id="UP001322277">
    <property type="component" value="Chromosome 11"/>
</dbReference>
<dbReference type="EMBL" id="CP137315">
    <property type="protein sequence ID" value="WQF90177.1"/>
    <property type="molecule type" value="Genomic_DNA"/>
</dbReference>
<dbReference type="GeneID" id="87951691"/>
<organism evidence="1 2">
    <name type="scientific">Colletotrichum destructivum</name>
    <dbReference type="NCBI Taxonomy" id="34406"/>
    <lineage>
        <taxon>Eukaryota</taxon>
        <taxon>Fungi</taxon>
        <taxon>Dikarya</taxon>
        <taxon>Ascomycota</taxon>
        <taxon>Pezizomycotina</taxon>
        <taxon>Sordariomycetes</taxon>
        <taxon>Hypocreomycetidae</taxon>
        <taxon>Glomerellales</taxon>
        <taxon>Glomerellaceae</taxon>
        <taxon>Colletotrichum</taxon>
        <taxon>Colletotrichum destructivum species complex</taxon>
    </lineage>
</organism>
<dbReference type="RefSeq" id="XP_062787398.1">
    <property type="nucleotide sequence ID" value="XM_062931347.1"/>
</dbReference>
<accession>A0AAX4J470</accession>
<proteinExistence type="predicted"/>
<dbReference type="KEGG" id="cdet:87951691"/>
<protein>
    <submittedName>
        <fullName evidence="1">Uncharacterized protein</fullName>
    </submittedName>
</protein>